<feature type="signal peptide" evidence="2">
    <location>
        <begin position="1"/>
        <end position="24"/>
    </location>
</feature>
<accession>A0A8R1Y771</accession>
<keyword evidence="4" id="KW-1185">Reference proteome</keyword>
<gene>
    <name evidence="3" type="primary">WBGene00091631</name>
</gene>
<keyword evidence="2" id="KW-0732">Signal</keyword>
<name>A0A2A6C1I0_PRIPA</name>
<reference evidence="3" key="2">
    <citation type="submission" date="2022-06" db="UniProtKB">
        <authorList>
            <consortium name="EnsemblMetazoa"/>
        </authorList>
    </citation>
    <scope>IDENTIFICATION</scope>
    <source>
        <strain evidence="3">PS312</strain>
    </source>
</reference>
<feature type="chain" id="PRO_5043736117" evidence="2">
    <location>
        <begin position="25"/>
        <end position="141"/>
    </location>
</feature>
<dbReference type="EnsemblMetazoa" id="PPA02077.1">
    <property type="protein sequence ID" value="PPA02077.1"/>
    <property type="gene ID" value="WBGene00091631"/>
</dbReference>
<accession>A0A2A6C1I0</accession>
<evidence type="ECO:0000256" key="2">
    <source>
        <dbReference type="SAM" id="SignalP"/>
    </source>
</evidence>
<organism evidence="3 4">
    <name type="scientific">Pristionchus pacificus</name>
    <name type="common">Parasitic nematode worm</name>
    <dbReference type="NCBI Taxonomy" id="54126"/>
    <lineage>
        <taxon>Eukaryota</taxon>
        <taxon>Metazoa</taxon>
        <taxon>Ecdysozoa</taxon>
        <taxon>Nematoda</taxon>
        <taxon>Chromadorea</taxon>
        <taxon>Rhabditida</taxon>
        <taxon>Rhabditina</taxon>
        <taxon>Diplogasteromorpha</taxon>
        <taxon>Diplogasteroidea</taxon>
        <taxon>Neodiplogasteridae</taxon>
        <taxon>Pristionchus</taxon>
    </lineage>
</organism>
<evidence type="ECO:0000313" key="4">
    <source>
        <dbReference type="Proteomes" id="UP000005239"/>
    </source>
</evidence>
<dbReference type="AlphaFoldDB" id="A0A2A6C1I0"/>
<sequence length="141" mass="16538">MPRITKPELLFLFSLSLLTLDCDAFHLKEEQSEPPNFMKEYMTRGMFTCTTEYLNTIQELQKLIKKAYLEHIKCQEEMAAADKTYPKEDNDIFAALNDLQDRFREEDIAEAESPLPTTAPTTETPLSRRKRTHRRSFFSTH</sequence>
<proteinExistence type="predicted"/>
<feature type="compositionally biased region" description="Basic residues" evidence="1">
    <location>
        <begin position="127"/>
        <end position="141"/>
    </location>
</feature>
<protein>
    <submittedName>
        <fullName evidence="3">Uncharacterized protein</fullName>
    </submittedName>
</protein>
<dbReference type="OrthoDB" id="5865390at2759"/>
<evidence type="ECO:0000313" key="3">
    <source>
        <dbReference type="EnsemblMetazoa" id="PPA02077.1"/>
    </source>
</evidence>
<feature type="compositionally biased region" description="Low complexity" evidence="1">
    <location>
        <begin position="111"/>
        <end position="125"/>
    </location>
</feature>
<evidence type="ECO:0000256" key="1">
    <source>
        <dbReference type="SAM" id="MobiDB-lite"/>
    </source>
</evidence>
<feature type="region of interest" description="Disordered" evidence="1">
    <location>
        <begin position="105"/>
        <end position="141"/>
    </location>
</feature>
<reference evidence="4" key="1">
    <citation type="journal article" date="2008" name="Nat. Genet.">
        <title>The Pristionchus pacificus genome provides a unique perspective on nematode lifestyle and parasitism.</title>
        <authorList>
            <person name="Dieterich C."/>
            <person name="Clifton S.W."/>
            <person name="Schuster L.N."/>
            <person name="Chinwalla A."/>
            <person name="Delehaunty K."/>
            <person name="Dinkelacker I."/>
            <person name="Fulton L."/>
            <person name="Fulton R."/>
            <person name="Godfrey J."/>
            <person name="Minx P."/>
            <person name="Mitreva M."/>
            <person name="Roeseler W."/>
            <person name="Tian H."/>
            <person name="Witte H."/>
            <person name="Yang S.P."/>
            <person name="Wilson R.K."/>
            <person name="Sommer R.J."/>
        </authorList>
    </citation>
    <scope>NUCLEOTIDE SEQUENCE [LARGE SCALE GENOMIC DNA]</scope>
    <source>
        <strain evidence="4">PS312</strain>
    </source>
</reference>
<dbReference type="Proteomes" id="UP000005239">
    <property type="component" value="Unassembled WGS sequence"/>
</dbReference>